<sequence>MLEKGLIERILCTMKFIADDIGIFLQASRENFQGLLQVLATHEAASRTKVQKSLVIPLGKLKVPEWIHDFRCEIVVPGQPLRYVGVLTGIAVSEVANVEDMQQDLELDKH</sequence>
<comment type="caution">
    <text evidence="1">The sequence shown here is derived from an EMBL/GenBank/DDBJ whole genome shotgun (WGS) entry which is preliminary data.</text>
</comment>
<accession>A0ABD3GXR0</accession>
<evidence type="ECO:0000313" key="2">
    <source>
        <dbReference type="Proteomes" id="UP001633002"/>
    </source>
</evidence>
<dbReference type="AlphaFoldDB" id="A0ABD3GXR0"/>
<proteinExistence type="predicted"/>
<protein>
    <submittedName>
        <fullName evidence="1">Uncharacterized protein</fullName>
    </submittedName>
</protein>
<keyword evidence="2" id="KW-1185">Reference proteome</keyword>
<organism evidence="1 2">
    <name type="scientific">Riccia sorocarpa</name>
    <dbReference type="NCBI Taxonomy" id="122646"/>
    <lineage>
        <taxon>Eukaryota</taxon>
        <taxon>Viridiplantae</taxon>
        <taxon>Streptophyta</taxon>
        <taxon>Embryophyta</taxon>
        <taxon>Marchantiophyta</taxon>
        <taxon>Marchantiopsida</taxon>
        <taxon>Marchantiidae</taxon>
        <taxon>Marchantiales</taxon>
        <taxon>Ricciaceae</taxon>
        <taxon>Riccia</taxon>
    </lineage>
</organism>
<name>A0ABD3GXR0_9MARC</name>
<gene>
    <name evidence="1" type="ORF">R1sor_002070</name>
</gene>
<dbReference type="EMBL" id="JBJQOH010000006">
    <property type="protein sequence ID" value="KAL3684048.1"/>
    <property type="molecule type" value="Genomic_DNA"/>
</dbReference>
<evidence type="ECO:0000313" key="1">
    <source>
        <dbReference type="EMBL" id="KAL3684048.1"/>
    </source>
</evidence>
<reference evidence="1 2" key="1">
    <citation type="submission" date="2024-09" db="EMBL/GenBank/DDBJ databases">
        <title>Chromosome-scale assembly of Riccia sorocarpa.</title>
        <authorList>
            <person name="Paukszto L."/>
        </authorList>
    </citation>
    <scope>NUCLEOTIDE SEQUENCE [LARGE SCALE GENOMIC DNA]</scope>
    <source>
        <strain evidence="1">LP-2024</strain>
        <tissue evidence="1">Aerial parts of the thallus</tissue>
    </source>
</reference>
<dbReference type="Proteomes" id="UP001633002">
    <property type="component" value="Unassembled WGS sequence"/>
</dbReference>